<protein>
    <submittedName>
        <fullName evidence="2">Uncharacterized protein</fullName>
    </submittedName>
</protein>
<feature type="transmembrane region" description="Helical" evidence="1">
    <location>
        <begin position="6"/>
        <end position="26"/>
    </location>
</feature>
<sequence>RQFVFVLVDVFSSIVTAAVLWFISGWSRNLEVASTKTTRLYGEVVTNIRTISTLSSEKEMVDVIFSPPILKLHCNPAVGRDKFVKMHMGYFSLHSMVPLHLIFSMLVD</sequence>
<evidence type="ECO:0000313" key="3">
    <source>
        <dbReference type="Proteomes" id="UP000265520"/>
    </source>
</evidence>
<comment type="caution">
    <text evidence="2">The sequence shown here is derived from an EMBL/GenBank/DDBJ whole genome shotgun (WGS) entry which is preliminary data.</text>
</comment>
<evidence type="ECO:0000313" key="2">
    <source>
        <dbReference type="EMBL" id="MCI12330.1"/>
    </source>
</evidence>
<keyword evidence="3" id="KW-1185">Reference proteome</keyword>
<feature type="non-terminal residue" evidence="2">
    <location>
        <position position="1"/>
    </location>
</feature>
<proteinExistence type="predicted"/>
<accession>A0A392PLK0</accession>
<keyword evidence="1" id="KW-0472">Membrane</keyword>
<reference evidence="2 3" key="1">
    <citation type="journal article" date="2018" name="Front. Plant Sci.">
        <title>Red Clover (Trifolium pratense) and Zigzag Clover (T. medium) - A Picture of Genomic Similarities and Differences.</title>
        <authorList>
            <person name="Dluhosova J."/>
            <person name="Istvanek J."/>
            <person name="Nedelnik J."/>
            <person name="Repkova J."/>
        </authorList>
    </citation>
    <scope>NUCLEOTIDE SEQUENCE [LARGE SCALE GENOMIC DNA]</scope>
    <source>
        <strain evidence="3">cv. 10/8</strain>
        <tissue evidence="2">Leaf</tissue>
    </source>
</reference>
<name>A0A392PLK0_9FABA</name>
<keyword evidence="1" id="KW-1133">Transmembrane helix</keyword>
<dbReference type="AlphaFoldDB" id="A0A392PLK0"/>
<evidence type="ECO:0000256" key="1">
    <source>
        <dbReference type="SAM" id="Phobius"/>
    </source>
</evidence>
<dbReference type="Proteomes" id="UP000265520">
    <property type="component" value="Unassembled WGS sequence"/>
</dbReference>
<dbReference type="EMBL" id="LXQA010083761">
    <property type="protein sequence ID" value="MCI12330.1"/>
    <property type="molecule type" value="Genomic_DNA"/>
</dbReference>
<feature type="transmembrane region" description="Helical" evidence="1">
    <location>
        <begin position="88"/>
        <end position="107"/>
    </location>
</feature>
<organism evidence="2 3">
    <name type="scientific">Trifolium medium</name>
    <dbReference type="NCBI Taxonomy" id="97028"/>
    <lineage>
        <taxon>Eukaryota</taxon>
        <taxon>Viridiplantae</taxon>
        <taxon>Streptophyta</taxon>
        <taxon>Embryophyta</taxon>
        <taxon>Tracheophyta</taxon>
        <taxon>Spermatophyta</taxon>
        <taxon>Magnoliopsida</taxon>
        <taxon>eudicotyledons</taxon>
        <taxon>Gunneridae</taxon>
        <taxon>Pentapetalae</taxon>
        <taxon>rosids</taxon>
        <taxon>fabids</taxon>
        <taxon>Fabales</taxon>
        <taxon>Fabaceae</taxon>
        <taxon>Papilionoideae</taxon>
        <taxon>50 kb inversion clade</taxon>
        <taxon>NPAAA clade</taxon>
        <taxon>Hologalegina</taxon>
        <taxon>IRL clade</taxon>
        <taxon>Trifolieae</taxon>
        <taxon>Trifolium</taxon>
    </lineage>
</organism>
<keyword evidence="1" id="KW-0812">Transmembrane</keyword>